<dbReference type="SMART" id="SM00448">
    <property type="entry name" value="REC"/>
    <property type="match status" value="1"/>
</dbReference>
<dbReference type="KEGG" id="pstg:E8M01_12090"/>
<dbReference type="GO" id="GO:0005524">
    <property type="term" value="F:ATP binding"/>
    <property type="evidence" value="ECO:0007669"/>
    <property type="project" value="UniProtKB-KW"/>
</dbReference>
<evidence type="ECO:0000259" key="11">
    <source>
        <dbReference type="PROSITE" id="PS50110"/>
    </source>
</evidence>
<dbReference type="SUPFAM" id="SSF52172">
    <property type="entry name" value="CheY-like"/>
    <property type="match status" value="1"/>
</dbReference>
<dbReference type="InterPro" id="IPR004358">
    <property type="entry name" value="Sig_transdc_His_kin-like_C"/>
</dbReference>
<dbReference type="PANTHER" id="PTHR43065">
    <property type="entry name" value="SENSOR HISTIDINE KINASE"/>
    <property type="match status" value="1"/>
</dbReference>
<evidence type="ECO:0000256" key="3">
    <source>
        <dbReference type="ARBA" id="ARBA00022553"/>
    </source>
</evidence>
<evidence type="ECO:0000256" key="5">
    <source>
        <dbReference type="ARBA" id="ARBA00022741"/>
    </source>
</evidence>
<dbReference type="PANTHER" id="PTHR43065:SF10">
    <property type="entry name" value="PEROXIDE STRESS-ACTIVATED HISTIDINE KINASE MAK3"/>
    <property type="match status" value="1"/>
</dbReference>
<dbReference type="GO" id="GO:0000155">
    <property type="term" value="F:phosphorelay sensor kinase activity"/>
    <property type="evidence" value="ECO:0007669"/>
    <property type="project" value="InterPro"/>
</dbReference>
<dbReference type="InterPro" id="IPR011006">
    <property type="entry name" value="CheY-like_superfamily"/>
</dbReference>
<dbReference type="InterPro" id="IPR000014">
    <property type="entry name" value="PAS"/>
</dbReference>
<comment type="catalytic activity">
    <reaction evidence="1">
        <text>ATP + protein L-histidine = ADP + protein N-phospho-L-histidine.</text>
        <dbReference type="EC" id="2.7.13.3"/>
    </reaction>
</comment>
<dbReference type="Gene3D" id="3.40.50.2300">
    <property type="match status" value="1"/>
</dbReference>
<dbReference type="Pfam" id="PF08448">
    <property type="entry name" value="PAS_4"/>
    <property type="match status" value="1"/>
</dbReference>
<evidence type="ECO:0000256" key="7">
    <source>
        <dbReference type="ARBA" id="ARBA00022840"/>
    </source>
</evidence>
<feature type="domain" description="PAC" evidence="13">
    <location>
        <begin position="105"/>
        <end position="157"/>
    </location>
</feature>
<dbReference type="PROSITE" id="PS50113">
    <property type="entry name" value="PAC"/>
    <property type="match status" value="1"/>
</dbReference>
<dbReference type="Gene3D" id="1.10.287.130">
    <property type="match status" value="1"/>
</dbReference>
<evidence type="ECO:0000313" key="15">
    <source>
        <dbReference type="Proteomes" id="UP000298781"/>
    </source>
</evidence>
<dbReference type="SMART" id="SM00387">
    <property type="entry name" value="HATPase_c"/>
    <property type="match status" value="1"/>
</dbReference>
<dbReference type="PROSITE" id="PS50112">
    <property type="entry name" value="PAS"/>
    <property type="match status" value="2"/>
</dbReference>
<evidence type="ECO:0000256" key="1">
    <source>
        <dbReference type="ARBA" id="ARBA00000085"/>
    </source>
</evidence>
<feature type="domain" description="Histidine kinase" evidence="10">
    <location>
        <begin position="313"/>
        <end position="524"/>
    </location>
</feature>
<dbReference type="GO" id="GO:0006355">
    <property type="term" value="P:regulation of DNA-templated transcription"/>
    <property type="evidence" value="ECO:0007669"/>
    <property type="project" value="InterPro"/>
</dbReference>
<gene>
    <name evidence="14" type="ORF">E8M01_12090</name>
</gene>
<dbReference type="EC" id="2.7.13.3" evidence="2"/>
<dbReference type="InterPro" id="IPR000700">
    <property type="entry name" value="PAS-assoc_C"/>
</dbReference>
<organism evidence="14 15">
    <name type="scientific">Phreatobacter stygius</name>
    <dbReference type="NCBI Taxonomy" id="1940610"/>
    <lineage>
        <taxon>Bacteria</taxon>
        <taxon>Pseudomonadati</taxon>
        <taxon>Pseudomonadota</taxon>
        <taxon>Alphaproteobacteria</taxon>
        <taxon>Hyphomicrobiales</taxon>
        <taxon>Phreatobacteraceae</taxon>
        <taxon>Phreatobacter</taxon>
    </lineage>
</organism>
<evidence type="ECO:0000313" key="14">
    <source>
        <dbReference type="EMBL" id="QCI64899.1"/>
    </source>
</evidence>
<dbReference type="SUPFAM" id="SSF55785">
    <property type="entry name" value="PYP-like sensor domain (PAS domain)"/>
    <property type="match status" value="2"/>
</dbReference>
<dbReference type="PROSITE" id="PS50109">
    <property type="entry name" value="HIS_KIN"/>
    <property type="match status" value="1"/>
</dbReference>
<dbReference type="NCBIfam" id="TIGR00229">
    <property type="entry name" value="sensory_box"/>
    <property type="match status" value="2"/>
</dbReference>
<dbReference type="InterPro" id="IPR001789">
    <property type="entry name" value="Sig_transdc_resp-reg_receiver"/>
</dbReference>
<protein>
    <recommendedName>
        <fullName evidence="2">histidine kinase</fullName>
        <ecNumber evidence="2">2.7.13.3</ecNumber>
    </recommendedName>
</protein>
<accession>A0A4D7AVD9</accession>
<dbReference type="EMBL" id="CP039690">
    <property type="protein sequence ID" value="QCI64899.1"/>
    <property type="molecule type" value="Genomic_DNA"/>
</dbReference>
<dbReference type="SMART" id="SM00091">
    <property type="entry name" value="PAS"/>
    <property type="match status" value="2"/>
</dbReference>
<keyword evidence="5" id="KW-0547">Nucleotide-binding</keyword>
<dbReference type="SUPFAM" id="SSF55874">
    <property type="entry name" value="ATPase domain of HSP90 chaperone/DNA topoisomerase II/histidine kinase"/>
    <property type="match status" value="1"/>
</dbReference>
<feature type="domain" description="Response regulatory" evidence="11">
    <location>
        <begin position="542"/>
        <end position="660"/>
    </location>
</feature>
<keyword evidence="4" id="KW-0808">Transferase</keyword>
<dbReference type="InterPro" id="IPR013656">
    <property type="entry name" value="PAS_4"/>
</dbReference>
<dbReference type="PROSITE" id="PS50110">
    <property type="entry name" value="RESPONSE_REGULATORY"/>
    <property type="match status" value="1"/>
</dbReference>
<dbReference type="InterPro" id="IPR035965">
    <property type="entry name" value="PAS-like_dom_sf"/>
</dbReference>
<dbReference type="Gene3D" id="3.30.565.10">
    <property type="entry name" value="Histidine kinase-like ATPase, C-terminal domain"/>
    <property type="match status" value="1"/>
</dbReference>
<dbReference type="Pfam" id="PF00072">
    <property type="entry name" value="Response_reg"/>
    <property type="match status" value="1"/>
</dbReference>
<keyword evidence="6" id="KW-0418">Kinase</keyword>
<dbReference type="CDD" id="cd00082">
    <property type="entry name" value="HisKA"/>
    <property type="match status" value="1"/>
</dbReference>
<evidence type="ECO:0000259" key="13">
    <source>
        <dbReference type="PROSITE" id="PS50113"/>
    </source>
</evidence>
<feature type="modified residue" description="4-aspartylphosphate" evidence="9">
    <location>
        <position position="591"/>
    </location>
</feature>
<dbReference type="Pfam" id="PF00989">
    <property type="entry name" value="PAS"/>
    <property type="match status" value="1"/>
</dbReference>
<evidence type="ECO:0000259" key="10">
    <source>
        <dbReference type="PROSITE" id="PS50109"/>
    </source>
</evidence>
<evidence type="ECO:0000259" key="12">
    <source>
        <dbReference type="PROSITE" id="PS50112"/>
    </source>
</evidence>
<evidence type="ECO:0000256" key="6">
    <source>
        <dbReference type="ARBA" id="ARBA00022777"/>
    </source>
</evidence>
<dbReference type="InterPro" id="IPR013767">
    <property type="entry name" value="PAS_fold"/>
</dbReference>
<dbReference type="InterPro" id="IPR036890">
    <property type="entry name" value="HATPase_C_sf"/>
</dbReference>
<evidence type="ECO:0000256" key="4">
    <source>
        <dbReference type="ARBA" id="ARBA00022679"/>
    </source>
</evidence>
<keyword evidence="3 9" id="KW-0597">Phosphoprotein</keyword>
<keyword evidence="15" id="KW-1185">Reference proteome</keyword>
<evidence type="ECO:0000256" key="9">
    <source>
        <dbReference type="PROSITE-ProRule" id="PRU00169"/>
    </source>
</evidence>
<keyword evidence="8" id="KW-0902">Two-component regulatory system</keyword>
<dbReference type="Pfam" id="PF02518">
    <property type="entry name" value="HATPase_c"/>
    <property type="match status" value="1"/>
</dbReference>
<dbReference type="SMART" id="SM00388">
    <property type="entry name" value="HisKA"/>
    <property type="match status" value="1"/>
</dbReference>
<dbReference type="Proteomes" id="UP000298781">
    <property type="component" value="Chromosome"/>
</dbReference>
<name>A0A4D7AVD9_9HYPH</name>
<dbReference type="CDD" id="cd00130">
    <property type="entry name" value="PAS"/>
    <property type="match status" value="2"/>
</dbReference>
<evidence type="ECO:0000256" key="2">
    <source>
        <dbReference type="ARBA" id="ARBA00012438"/>
    </source>
</evidence>
<dbReference type="InterPro" id="IPR036097">
    <property type="entry name" value="HisK_dim/P_sf"/>
</dbReference>
<dbReference type="InterPro" id="IPR005467">
    <property type="entry name" value="His_kinase_dom"/>
</dbReference>
<dbReference type="SUPFAM" id="SSF47384">
    <property type="entry name" value="Homodimeric domain of signal transducing histidine kinase"/>
    <property type="match status" value="1"/>
</dbReference>
<dbReference type="AlphaFoldDB" id="A0A4D7AVD9"/>
<feature type="domain" description="PAS" evidence="12">
    <location>
        <begin position="33"/>
        <end position="84"/>
    </location>
</feature>
<sequence length="660" mass="71071">MVEPADISRTGDQRREIGRLFDDAVIAPHGRLDPSALARLFDAMPARVTAIDADRRYVYANKAALDLFNFKIEEIAGQTMHDLLGEAFAMQAEPLFADLTQGRARSWSDWIVYGDGQRRYVEQTYSPCMGADGQPIGYLAFLRDITDLKLREEGLEARVAALDAQETISSAIIATSIDPIVVVDEAGLVLDFNPAAVAVFGYARATAIGRPFSDLIVPSAPAGSGTTGMARYTEIWSGAGADQRAQVEAVTAKGRVFPVEMTVSEIRLAERRVFTAHIRDLTLTRQSEMQFAMQRERLHQAEKLSAMGSLLAGVAHELNNPLAILVAQSTLLVETSPSPESKRRAERIHAAAERAGRIVKSFLAMARQRPEKREPAKLNQLTEATVEMLGYGLRSHGIEAIPAFDGNLPDILADHDFLSQVIANLIINAQQALADQAGPRRIFLATRQDGGQVLLEVADNGPGVPPDLAQRIFEPYFTTKPAGVGTGIGLSICKTVVEAHGGTISLGMRDGGGARFTIALPTAGAEAWAEAHATPEAIGGFSILVIDDETDVRDSLAEMLELLGHRVLPAKTAAEALDGLAASAANLAFVDLRMPGMDGLSFRDALVARYPELARRVVIMTGDAVEGPGTIQRHAGTGEIPMLEKPFSIADVRRVLATME</sequence>
<keyword evidence="7" id="KW-0067">ATP-binding</keyword>
<evidence type="ECO:0000256" key="8">
    <source>
        <dbReference type="ARBA" id="ARBA00023012"/>
    </source>
</evidence>
<reference evidence="14 15" key="1">
    <citation type="submission" date="2019-04" db="EMBL/GenBank/DDBJ databases">
        <title>Phreatobacter aquaticus sp. nov.</title>
        <authorList>
            <person name="Choi A."/>
        </authorList>
    </citation>
    <scope>NUCLEOTIDE SEQUENCE [LARGE SCALE GENOMIC DNA]</scope>
    <source>
        <strain evidence="14 15">KCTC 52518</strain>
    </source>
</reference>
<dbReference type="PRINTS" id="PR00344">
    <property type="entry name" value="BCTRLSENSOR"/>
</dbReference>
<dbReference type="OrthoDB" id="9808408at2"/>
<dbReference type="InterPro" id="IPR003594">
    <property type="entry name" value="HATPase_dom"/>
</dbReference>
<proteinExistence type="predicted"/>
<dbReference type="Gene3D" id="3.30.450.20">
    <property type="entry name" value="PAS domain"/>
    <property type="match status" value="2"/>
</dbReference>
<feature type="domain" description="PAS" evidence="12">
    <location>
        <begin position="165"/>
        <end position="219"/>
    </location>
</feature>
<dbReference type="InterPro" id="IPR003661">
    <property type="entry name" value="HisK_dim/P_dom"/>
</dbReference>
<dbReference type="Pfam" id="PF00512">
    <property type="entry name" value="HisKA"/>
    <property type="match status" value="1"/>
</dbReference>
<dbReference type="RefSeq" id="WP_136960350.1">
    <property type="nucleotide sequence ID" value="NZ_CP039690.1"/>
</dbReference>